<dbReference type="AlphaFoldDB" id="A0A2D2DF45"/>
<protein>
    <submittedName>
        <fullName evidence="3">ATPase</fullName>
    </submittedName>
</protein>
<gene>
    <name evidence="3" type="ORF">CR152_03135</name>
</gene>
<accession>A0A2D2DF45</accession>
<name>A0A2D2DF45_9BURK</name>
<evidence type="ECO:0000256" key="1">
    <source>
        <dbReference type="SAM" id="MobiDB-lite"/>
    </source>
</evidence>
<reference evidence="3" key="1">
    <citation type="submission" date="2017-10" db="EMBL/GenBank/DDBJ databases">
        <title>Massilia psychrophilum sp. nov., a novel purple-pigmented bacterium isolated from Tianshan glacier, Xinjiang Municipality, China.</title>
        <authorList>
            <person name="Wang H."/>
        </authorList>
    </citation>
    <scope>NUCLEOTIDE SEQUENCE [LARGE SCALE GENOMIC DNA]</scope>
    <source>
        <strain evidence="3">B2</strain>
    </source>
</reference>
<dbReference type="SMART" id="SM00382">
    <property type="entry name" value="AAA"/>
    <property type="match status" value="1"/>
</dbReference>
<feature type="domain" description="AAA+ ATPase" evidence="2">
    <location>
        <begin position="178"/>
        <end position="369"/>
    </location>
</feature>
<dbReference type="Proteomes" id="UP000229897">
    <property type="component" value="Chromosome"/>
</dbReference>
<evidence type="ECO:0000313" key="3">
    <source>
        <dbReference type="EMBL" id="ATQ73611.1"/>
    </source>
</evidence>
<evidence type="ECO:0000313" key="4">
    <source>
        <dbReference type="Proteomes" id="UP000229897"/>
    </source>
</evidence>
<dbReference type="OrthoDB" id="9783370at2"/>
<dbReference type="KEGG" id="mass:CR152_03135"/>
<keyword evidence="4" id="KW-1185">Reference proteome</keyword>
<dbReference type="InterPro" id="IPR027417">
    <property type="entry name" value="P-loop_NTPase"/>
</dbReference>
<evidence type="ECO:0000259" key="2">
    <source>
        <dbReference type="SMART" id="SM00382"/>
    </source>
</evidence>
<dbReference type="EMBL" id="CP024608">
    <property type="protein sequence ID" value="ATQ73611.1"/>
    <property type="molecule type" value="Genomic_DNA"/>
</dbReference>
<dbReference type="CDD" id="cd00009">
    <property type="entry name" value="AAA"/>
    <property type="match status" value="1"/>
</dbReference>
<sequence>MSYIDPTGALAPSSPRVRATSTDHGISSPPPQPRCVRDTGLELGLVIELVTKGMYAIGRIHLPVLTGKLKLSINVLREVLDAMQADHLAEVAGRGDSDLDVHYQLTEGGRLRAAEFLARCRYVGPAPVTLQAYRDLAERQSSRHAQVQPIGMAEMAAAFADDVLDPGVRDQLGAALQSRRPLLLHGPSGSGKTTLARKLGQLQSGLVAIPHAILAEGHIIQFHDPALHVPASPLHTRHNEERRKPDARWVLCQRPVVQVGAELGYEMLDLRLDQASGVYRAPPHFMANNGILVIDDLGRQRIPAEELLNRFSAPLDSGSDQLTIEGGCKIAVPFDVTLVLATNLAPQLLLDDAFLRRIGYKILVGPLSETAYATLFRRQCQRHGLACDEAVLDYLITRLHRASGRALLASYPAELLGRVNDFAAFAGVTARVSAAAIEQAWHSMSVAPPALATAPAHPPLSFSADNGTTLYERIS</sequence>
<organism evidence="3 4">
    <name type="scientific">Massilia violaceinigra</name>
    <dbReference type="NCBI Taxonomy" id="2045208"/>
    <lineage>
        <taxon>Bacteria</taxon>
        <taxon>Pseudomonadati</taxon>
        <taxon>Pseudomonadota</taxon>
        <taxon>Betaproteobacteria</taxon>
        <taxon>Burkholderiales</taxon>
        <taxon>Oxalobacteraceae</taxon>
        <taxon>Telluria group</taxon>
        <taxon>Massilia</taxon>
    </lineage>
</organism>
<dbReference type="InterPro" id="IPR003593">
    <property type="entry name" value="AAA+_ATPase"/>
</dbReference>
<dbReference type="Gene3D" id="3.40.50.300">
    <property type="entry name" value="P-loop containing nucleotide triphosphate hydrolases"/>
    <property type="match status" value="1"/>
</dbReference>
<dbReference type="SUPFAM" id="SSF52540">
    <property type="entry name" value="P-loop containing nucleoside triphosphate hydrolases"/>
    <property type="match status" value="1"/>
</dbReference>
<dbReference type="RefSeq" id="WP_099873636.1">
    <property type="nucleotide sequence ID" value="NZ_CP024608.1"/>
</dbReference>
<proteinExistence type="predicted"/>
<feature type="region of interest" description="Disordered" evidence="1">
    <location>
        <begin position="1"/>
        <end position="34"/>
    </location>
</feature>